<sequence>MISPELAVADRAPAVAGSDVSSRSLAGYLLMPRPKDLVKGLLIPVTYGIGLLSAGTVSGESLLRAAVVLLAVELLVYPARYQWNDVRGFVADQRHPSSSSRGRLPGPLSCARSRVLTSCSVAAAKLLAAAALIVLLPGLDLGGILTFAIVGVVAVAIVYELLRSASTGRRSEMPPPVTAGIVSLWITVGAGYVVRGITGLALAVDLTERPTLTVAAAITLWAYGTAFVTSRWALEATAFASLNNGRVTWRAAAGQAREHLLALVRWLPGEVDPPRTLQDWAPLAGRTAMTAPWNLAMVTAGAAAALTGQLLGGPSSSTEAAIAAVAGGVLTTAVITAARWRRSAVALGAMVLLAVMALTDAPKPMLAVLPWLLVLGAYLFFSTRTLRKLARGGPVAHAMSAGVAPIGRLILGRATWEAIHADAGVLRIVEGPRG</sequence>
<proteinExistence type="predicted"/>
<dbReference type="RefSeq" id="WP_185291998.1">
    <property type="nucleotide sequence ID" value="NZ_AP023287.1"/>
</dbReference>
<dbReference type="Proteomes" id="UP000515734">
    <property type="component" value="Chromosome"/>
</dbReference>
<dbReference type="EMBL" id="AP023287">
    <property type="protein sequence ID" value="BCI54052.1"/>
    <property type="molecule type" value="Genomic_DNA"/>
</dbReference>
<feature type="transmembrane region" description="Helical" evidence="1">
    <location>
        <begin position="141"/>
        <end position="162"/>
    </location>
</feature>
<feature type="transmembrane region" description="Helical" evidence="1">
    <location>
        <begin position="174"/>
        <end position="194"/>
    </location>
</feature>
<dbReference type="AlphaFoldDB" id="A0A6S6P7E3"/>
<keyword evidence="1" id="KW-1133">Transmembrane helix</keyword>
<feature type="transmembrane region" description="Helical" evidence="1">
    <location>
        <begin position="365"/>
        <end position="381"/>
    </location>
</feature>
<accession>A0A6S6P7E3</accession>
<feature type="transmembrane region" description="Helical" evidence="1">
    <location>
        <begin position="214"/>
        <end position="234"/>
    </location>
</feature>
<feature type="transmembrane region" description="Helical" evidence="1">
    <location>
        <begin position="318"/>
        <end position="336"/>
    </location>
</feature>
<feature type="transmembrane region" description="Helical" evidence="1">
    <location>
        <begin position="343"/>
        <end position="359"/>
    </location>
</feature>
<feature type="transmembrane region" description="Helical" evidence="1">
    <location>
        <begin position="115"/>
        <end position="135"/>
    </location>
</feature>
<name>A0A6S6P7E3_9MYCO</name>
<gene>
    <name evidence="2" type="ORF">NIIDNTM18_33300</name>
</gene>
<evidence type="ECO:0000313" key="2">
    <source>
        <dbReference type="EMBL" id="BCI54052.1"/>
    </source>
</evidence>
<evidence type="ECO:0000313" key="3">
    <source>
        <dbReference type="Proteomes" id="UP000515734"/>
    </source>
</evidence>
<keyword evidence="1" id="KW-0472">Membrane</keyword>
<organism evidence="2 3">
    <name type="scientific">Mycolicibacterium litorale</name>
    <dbReference type="NCBI Taxonomy" id="758802"/>
    <lineage>
        <taxon>Bacteria</taxon>
        <taxon>Bacillati</taxon>
        <taxon>Actinomycetota</taxon>
        <taxon>Actinomycetes</taxon>
        <taxon>Mycobacteriales</taxon>
        <taxon>Mycobacteriaceae</taxon>
        <taxon>Mycolicibacterium</taxon>
    </lineage>
</organism>
<feature type="transmembrane region" description="Helical" evidence="1">
    <location>
        <begin position="293"/>
        <end position="312"/>
    </location>
</feature>
<protein>
    <submittedName>
        <fullName evidence="2">Uncharacterized protein</fullName>
    </submittedName>
</protein>
<keyword evidence="1" id="KW-0812">Transmembrane</keyword>
<reference evidence="2 3" key="1">
    <citation type="submission" date="2020-07" db="EMBL/GenBank/DDBJ databases">
        <title>Complete genome sequence of Mycolicibacterium litorale like strain isolated from cardiac implantable electronic device infection.</title>
        <authorList>
            <person name="Fukano H."/>
            <person name="Miyama H."/>
            <person name="Hoshino Y."/>
        </authorList>
    </citation>
    <scope>NUCLEOTIDE SEQUENCE [LARGE SCALE GENOMIC DNA]</scope>
    <source>
        <strain evidence="2 3">NIIDNTM18</strain>
    </source>
</reference>
<evidence type="ECO:0000256" key="1">
    <source>
        <dbReference type="SAM" id="Phobius"/>
    </source>
</evidence>